<sequence>MPNGPDRGFHPNFAEMPTDTAHIKPLKVADTAWPLNAADPGRLPVMETFYSLQGEGFHQGRAAFFIRLAGCDVGCVWCDVKESWATEGYLQKTVQQLADEAAAHPARLAIVTGGEPTLYDLSALCDALHQRGFRVHLETSGAHEVIGDFDWICLSPKKFKPPLESVCRQAHELKVVIYHRSDFSWAESYARQVSDSCRLYLQPEWSRCAQMAPLIIAYIQQHPQWELSLQLHKYVHIP</sequence>
<dbReference type="InterPro" id="IPR024924">
    <property type="entry name" value="7-CO-7-deazaguanine_synth-like"/>
</dbReference>
<reference evidence="10 11" key="1">
    <citation type="submission" date="2017-11" db="EMBL/GenBank/DDBJ databases">
        <title>Genomic Encyclopedia of Archaeal and Bacterial Type Strains, Phase II (KMG-II): From Individual Species to Whole Genera.</title>
        <authorList>
            <person name="Goeker M."/>
        </authorList>
    </citation>
    <scope>NUCLEOTIDE SEQUENCE [LARGE SCALE GENOMIC DNA]</scope>
    <source>
        <strain evidence="10 11">DSM 27268</strain>
    </source>
</reference>
<evidence type="ECO:0000256" key="1">
    <source>
        <dbReference type="ARBA" id="ARBA00022485"/>
    </source>
</evidence>
<dbReference type="HAMAP" id="MF_00917">
    <property type="entry name" value="QueE"/>
    <property type="match status" value="1"/>
</dbReference>
<dbReference type="InterPro" id="IPR013785">
    <property type="entry name" value="Aldolase_TIM"/>
</dbReference>
<comment type="similarity">
    <text evidence="8">Belongs to the radical SAM superfamily. 7-carboxy-7-deazaguanine synthase family.</text>
</comment>
<dbReference type="RefSeq" id="WP_245860725.1">
    <property type="nucleotide sequence ID" value="NZ_PGFG01000001.1"/>
</dbReference>
<evidence type="ECO:0000256" key="2">
    <source>
        <dbReference type="ARBA" id="ARBA00022691"/>
    </source>
</evidence>
<evidence type="ECO:0000256" key="5">
    <source>
        <dbReference type="ARBA" id="ARBA00023004"/>
    </source>
</evidence>
<keyword evidence="4 8" id="KW-0460">Magnesium</keyword>
<evidence type="ECO:0000313" key="11">
    <source>
        <dbReference type="Proteomes" id="UP000230000"/>
    </source>
</evidence>
<dbReference type="GO" id="GO:0008616">
    <property type="term" value="P:tRNA queuosine(34) biosynthetic process"/>
    <property type="evidence" value="ECO:0007669"/>
    <property type="project" value="UniProtKB-UniRule"/>
</dbReference>
<dbReference type="AlphaFoldDB" id="A0A2M9CWL5"/>
<dbReference type="Proteomes" id="UP000230000">
    <property type="component" value="Unassembled WGS sequence"/>
</dbReference>
<gene>
    <name evidence="8" type="primary">queE</name>
    <name evidence="10" type="ORF">BXY57_1911</name>
</gene>
<comment type="cofactor">
    <cofactor evidence="8">
        <name>Mg(2+)</name>
        <dbReference type="ChEBI" id="CHEBI:18420"/>
    </cofactor>
</comment>
<keyword evidence="6 8" id="KW-0411">Iron-sulfur</keyword>
<keyword evidence="3 8" id="KW-0479">Metal-binding</keyword>
<comment type="cofactor">
    <cofactor evidence="8">
        <name>S-adenosyl-L-methionine</name>
        <dbReference type="ChEBI" id="CHEBI:59789"/>
    </cofactor>
    <text evidence="8">Binds 1 S-adenosyl-L-methionine per subunit.</text>
</comment>
<feature type="binding site" evidence="8">
    <location>
        <position position="67"/>
    </location>
    <ligand>
        <name>substrate</name>
    </ligand>
</feature>
<feature type="domain" description="Radical SAM core" evidence="9">
    <location>
        <begin position="58"/>
        <end position="238"/>
    </location>
</feature>
<feature type="binding site" evidence="8">
    <location>
        <begin position="155"/>
        <end position="157"/>
    </location>
    <ligand>
        <name>S-adenosyl-L-methionine</name>
        <dbReference type="ChEBI" id="CHEBI:59789"/>
    </ligand>
</feature>
<keyword evidence="7 8" id="KW-0456">Lyase</keyword>
<dbReference type="PIRSF" id="PIRSF000370">
    <property type="entry name" value="QueE"/>
    <property type="match status" value="1"/>
</dbReference>
<dbReference type="EC" id="4.3.99.3" evidence="8"/>
<name>A0A2M9CWL5_9BACT</name>
<keyword evidence="5 8" id="KW-0408">Iron</keyword>
<keyword evidence="1 8" id="KW-0004">4Fe-4S</keyword>
<dbReference type="GO" id="GO:0000287">
    <property type="term" value="F:magnesium ion binding"/>
    <property type="evidence" value="ECO:0007669"/>
    <property type="project" value="UniProtKB-UniRule"/>
</dbReference>
<comment type="function">
    <text evidence="8">Catalyzes the complex heterocyclic radical-mediated conversion of 6-carboxy-5,6,7,8-tetrahydropterin (CPH4) to 7-carboxy-7-deazaguanine (CDG), a step common to the biosynthetic pathways of all 7-deazapurine-containing compounds.</text>
</comment>
<dbReference type="GO" id="GO:1904047">
    <property type="term" value="F:S-adenosyl-L-methionine binding"/>
    <property type="evidence" value="ECO:0007669"/>
    <property type="project" value="UniProtKB-UniRule"/>
</dbReference>
<comment type="caution">
    <text evidence="10">The sequence shown here is derived from an EMBL/GenBank/DDBJ whole genome shotgun (WGS) entry which is preliminary data.</text>
</comment>
<dbReference type="SFLD" id="SFLDS00029">
    <property type="entry name" value="Radical_SAM"/>
    <property type="match status" value="1"/>
</dbReference>
<feature type="binding site" evidence="8">
    <location>
        <position position="71"/>
    </location>
    <ligand>
        <name>[4Fe-4S] cluster</name>
        <dbReference type="ChEBI" id="CHEBI:49883"/>
        <note>4Fe-4S-S-AdoMet</note>
    </ligand>
</feature>
<evidence type="ECO:0000256" key="3">
    <source>
        <dbReference type="ARBA" id="ARBA00022723"/>
    </source>
</evidence>
<dbReference type="Pfam" id="PF04055">
    <property type="entry name" value="Radical_SAM"/>
    <property type="match status" value="1"/>
</dbReference>
<feature type="binding site" evidence="8">
    <location>
        <position position="75"/>
    </location>
    <ligand>
        <name>[4Fe-4S] cluster</name>
        <dbReference type="ChEBI" id="CHEBI:49883"/>
        <note>4Fe-4S-S-AdoMet</note>
    </ligand>
</feature>
<dbReference type="Gene3D" id="3.20.20.70">
    <property type="entry name" value="Aldolase class I"/>
    <property type="match status" value="1"/>
</dbReference>
<keyword evidence="11" id="KW-1185">Reference proteome</keyword>
<organism evidence="10 11">
    <name type="scientific">Thermoflavifilum aggregans</name>
    <dbReference type="NCBI Taxonomy" id="454188"/>
    <lineage>
        <taxon>Bacteria</taxon>
        <taxon>Pseudomonadati</taxon>
        <taxon>Bacteroidota</taxon>
        <taxon>Chitinophagia</taxon>
        <taxon>Chitinophagales</taxon>
        <taxon>Chitinophagaceae</taxon>
        <taxon>Thermoflavifilum</taxon>
    </lineage>
</organism>
<evidence type="ECO:0000313" key="10">
    <source>
        <dbReference type="EMBL" id="PJJ76301.1"/>
    </source>
</evidence>
<proteinExistence type="inferred from homology"/>
<evidence type="ECO:0000256" key="6">
    <source>
        <dbReference type="ARBA" id="ARBA00023014"/>
    </source>
</evidence>
<accession>A0A2M9CWL5</accession>
<evidence type="ECO:0000256" key="8">
    <source>
        <dbReference type="HAMAP-Rule" id="MF_00917"/>
    </source>
</evidence>
<dbReference type="GO" id="GO:0016840">
    <property type="term" value="F:carbon-nitrogen lyase activity"/>
    <property type="evidence" value="ECO:0007669"/>
    <property type="project" value="UniProtKB-UniRule"/>
</dbReference>
<dbReference type="PROSITE" id="PS51918">
    <property type="entry name" value="RADICAL_SAM"/>
    <property type="match status" value="1"/>
</dbReference>
<feature type="binding site" evidence="8">
    <location>
        <begin position="52"/>
        <end position="54"/>
    </location>
    <ligand>
        <name>substrate</name>
    </ligand>
</feature>
<feature type="binding site" evidence="8">
    <location>
        <position position="112"/>
    </location>
    <ligand>
        <name>substrate</name>
    </ligand>
</feature>
<evidence type="ECO:0000256" key="4">
    <source>
        <dbReference type="ARBA" id="ARBA00022842"/>
    </source>
</evidence>
<evidence type="ECO:0000256" key="7">
    <source>
        <dbReference type="ARBA" id="ARBA00023239"/>
    </source>
</evidence>
<evidence type="ECO:0000259" key="9">
    <source>
        <dbReference type="PROSITE" id="PS51918"/>
    </source>
</evidence>
<dbReference type="GO" id="GO:0051539">
    <property type="term" value="F:4 iron, 4 sulfur cluster binding"/>
    <property type="evidence" value="ECO:0007669"/>
    <property type="project" value="UniProtKB-UniRule"/>
</dbReference>
<dbReference type="UniPathway" id="UPA00391"/>
<comment type="pathway">
    <text evidence="8">Purine metabolism; 7-cyano-7-deazaguanine biosynthesis.</text>
</comment>
<feature type="binding site" evidence="8">
    <location>
        <position position="238"/>
    </location>
    <ligand>
        <name>substrate</name>
    </ligand>
</feature>
<dbReference type="InterPro" id="IPR007197">
    <property type="entry name" value="rSAM"/>
</dbReference>
<feature type="binding site" evidence="8">
    <location>
        <position position="114"/>
    </location>
    <ligand>
        <name>S-adenosyl-L-methionine</name>
        <dbReference type="ChEBI" id="CHEBI:59789"/>
    </ligand>
</feature>
<protein>
    <recommendedName>
        <fullName evidence="8">7-carboxy-7-deazaguanine synthase</fullName>
        <shortName evidence="8">CDG synthase</shortName>
        <ecNumber evidence="8">4.3.99.3</ecNumber>
    </recommendedName>
    <alternativeName>
        <fullName evidence="8">Queuosine biosynthesis protein QueE</fullName>
    </alternativeName>
</protein>
<dbReference type="InterPro" id="IPR058240">
    <property type="entry name" value="rSAM_sf"/>
</dbReference>
<dbReference type="EMBL" id="PGFG01000001">
    <property type="protein sequence ID" value="PJJ76301.1"/>
    <property type="molecule type" value="Genomic_DNA"/>
</dbReference>
<feature type="binding site" evidence="8">
    <location>
        <begin position="77"/>
        <end position="79"/>
    </location>
    <ligand>
        <name>S-adenosyl-L-methionine</name>
        <dbReference type="ChEBI" id="CHEBI:59789"/>
    </ligand>
</feature>
<comment type="cofactor">
    <cofactor evidence="8">
        <name>[4Fe-4S] cluster</name>
        <dbReference type="ChEBI" id="CHEBI:49883"/>
    </cofactor>
    <text evidence="8">Binds 1 [4Fe-4S] cluster. The cluster is coordinated with 3 cysteines and an exchangeable S-adenosyl-L-methionine.</text>
</comment>
<dbReference type="PANTHER" id="PTHR42836">
    <property type="entry name" value="7-CARBOXY-7-DEAZAGUANINE SYNTHASE"/>
    <property type="match status" value="1"/>
</dbReference>
<comment type="caution">
    <text evidence="8">Lacks conserved residue(s) required for the propagation of feature annotation.</text>
</comment>
<dbReference type="SUPFAM" id="SSF102114">
    <property type="entry name" value="Radical SAM enzymes"/>
    <property type="match status" value="1"/>
</dbReference>
<dbReference type="PANTHER" id="PTHR42836:SF1">
    <property type="entry name" value="7-CARBOXY-7-DEAZAGUANINE SYNTHASE"/>
    <property type="match status" value="1"/>
</dbReference>
<feature type="binding site" evidence="8">
    <location>
        <position position="78"/>
    </location>
    <ligand>
        <name>[4Fe-4S] cluster</name>
        <dbReference type="ChEBI" id="CHEBI:49883"/>
        <note>4Fe-4S-S-AdoMet</note>
    </ligand>
</feature>
<comment type="catalytic activity">
    <reaction evidence="8">
        <text>6-carboxy-5,6,7,8-tetrahydropterin + H(+) = 7-carboxy-7-carbaguanine + NH4(+)</text>
        <dbReference type="Rhea" id="RHEA:27974"/>
        <dbReference type="ChEBI" id="CHEBI:15378"/>
        <dbReference type="ChEBI" id="CHEBI:28938"/>
        <dbReference type="ChEBI" id="CHEBI:61032"/>
        <dbReference type="ChEBI" id="CHEBI:61036"/>
        <dbReference type="EC" id="4.3.99.3"/>
    </reaction>
</comment>
<keyword evidence="8" id="KW-0671">Queuosine biosynthesis</keyword>
<keyword evidence="2 8" id="KW-0949">S-adenosyl-L-methionine</keyword>
<comment type="subunit">
    <text evidence="8">Homodimer.</text>
</comment>